<evidence type="ECO:0000256" key="2">
    <source>
        <dbReference type="ARBA" id="ARBA00022448"/>
    </source>
</evidence>
<dbReference type="OrthoDB" id="9808559at2"/>
<dbReference type="InterPro" id="IPR009014">
    <property type="entry name" value="Transketo_C/PFOR_II"/>
</dbReference>
<keyword evidence="6 9" id="KW-0560">Oxidoreductase</keyword>
<sequence length="1176" mass="129539">MEKKFEKLICDGNEAVAIIAHKTNEVCAIYPITPSSPMGEHAELYSSKGKKNIWENTPRIVEMQSEGGAAGAVHGSLQAGALTTTFTASQGLLLMIPNMYKIAGELLPCVIHVAARTIATHALSIFGDHSDVMACRQTGFAMLFGGSVQEAHDFALISQVATLKSRVPFLNIFDGFRTSHEISKIDGIPDSVIKTMMPEPEVMAHRKRSLDPDNPVLRGSTQNPDVFFQAREACNLFYDKVPGIVQETMDEFFEHTGRRYNLFDYLGHPEAERVIIIMGSAEGPVKEALEVMLADGEKVGVIFVRLFKPFSIAAFVDALPKTVTKIAVLDRTKEPGSVGDPLYLDIVTALNESDRDMPIVVAGRYGLSSKEFTPAMVKGIYDELLNKKPKNHFTIGINDDVTFTSLYFDPSFDTKTKTINCMFYGLGSDGTVGANKNSIKIIGETTDNYVQGYFVYDSKKAGAQTISHLRFGPEPINSNYLVDKADFIASHKFNFIEKFDMISELKHGGTFLLNSPYTKDEIWDVLPIQIQKGIIEKEIKFYVIDATQVAHDAKLGKRANTVLQTCFFAISGILPREEAIEKIKGAIVKSYSHKGEKVVKMNFNAVDKALENLFQVDYPKTLTSEKQLASAMRNAPDGFVTDVLEKILAGFGDELPVSAFTVDGTFPTGTTQYEKSGIADFIPIWDDADLCTQCNKCVAICPHAAIRSKVVSNEDLASFPTSLKSVPAIGRPFSKENDSYILQVSPEDCTGCDLCVEICPAVSKEDENFKAINMHKKIEVDEVENVNWDHFVTLPYNDRTALQITNLKGSQFLEPLFEFSGACSGCGETPYIKMITQLYGDSIMIANATGCSSIYGGNLPTTPYKKNEFGRGPAWANSLFEDNAEFGLGMKLALTKKQEIAVDLLKSLESSVGSELVEAILNNPEVTEVEKAKKHADIATLKKALEVINTDEALKLNQLTEYLRQKAVWIFGGDGWAYDIGYGGVDHVLSTGEDINILVMDTEVYSNTGGQASKSTPLGASAKFTIGGKKTSKKSMALQAISYGNVYVAQIAMGAKDMQSLKAIQEAAEYPGPSLIIAYSHCGEHGYELKHAIKQQEKAVDSGYWPLFRFNPSKPKGKRFSLDSKAPSIPLSDFMYNESRFTRVVKENATLGAELLTQAQDEVHSKWERLELYRDM</sequence>
<evidence type="ECO:0000313" key="14">
    <source>
        <dbReference type="EMBL" id="TCL68777.1"/>
    </source>
</evidence>
<evidence type="ECO:0000256" key="9">
    <source>
        <dbReference type="PIRNR" id="PIRNR000159"/>
    </source>
</evidence>
<evidence type="ECO:0000256" key="5">
    <source>
        <dbReference type="ARBA" id="ARBA00022982"/>
    </source>
</evidence>
<dbReference type="GO" id="GO:0006979">
    <property type="term" value="P:response to oxidative stress"/>
    <property type="evidence" value="ECO:0007669"/>
    <property type="project" value="TreeGrafter"/>
</dbReference>
<dbReference type="SMART" id="SM00890">
    <property type="entry name" value="EKR"/>
    <property type="match status" value="1"/>
</dbReference>
<protein>
    <submittedName>
        <fullName evidence="14">Pyruvate-ferredoxin/flavodoxin oxidoreductase</fullName>
    </submittedName>
</protein>
<evidence type="ECO:0000256" key="1">
    <source>
        <dbReference type="ARBA" id="ARBA00009032"/>
    </source>
</evidence>
<dbReference type="GO" id="GO:0044281">
    <property type="term" value="P:small molecule metabolic process"/>
    <property type="evidence" value="ECO:0007669"/>
    <property type="project" value="UniProtKB-ARBA"/>
</dbReference>
<dbReference type="SUPFAM" id="SSF52922">
    <property type="entry name" value="TK C-terminal domain-like"/>
    <property type="match status" value="1"/>
</dbReference>
<dbReference type="Pfam" id="PF12838">
    <property type="entry name" value="Fer4_7"/>
    <property type="match status" value="1"/>
</dbReference>
<dbReference type="InterPro" id="IPR017896">
    <property type="entry name" value="4Fe4S_Fe-S-bd"/>
</dbReference>
<keyword evidence="8 12" id="KW-0411">Iron-sulfur</keyword>
<dbReference type="NCBIfam" id="TIGR02176">
    <property type="entry name" value="pyruv_ox_red"/>
    <property type="match status" value="1"/>
</dbReference>
<dbReference type="SUPFAM" id="SSF53323">
    <property type="entry name" value="Pyruvate-ferredoxin oxidoreductase, PFOR, domain III"/>
    <property type="match status" value="1"/>
</dbReference>
<evidence type="ECO:0000256" key="11">
    <source>
        <dbReference type="PIRSR" id="PIRSR000159-2"/>
    </source>
</evidence>
<feature type="binding site" evidence="12">
    <location>
        <position position="697"/>
    </location>
    <ligand>
        <name>[4Fe-4S] cluster</name>
        <dbReference type="ChEBI" id="CHEBI:49883"/>
        <label>1</label>
    </ligand>
</feature>
<feature type="binding site" evidence="10">
    <location>
        <position position="116"/>
    </location>
    <ligand>
        <name>pyruvate</name>
        <dbReference type="ChEBI" id="CHEBI:15361"/>
    </ligand>
</feature>
<evidence type="ECO:0000256" key="3">
    <source>
        <dbReference type="ARBA" id="ARBA00022485"/>
    </source>
</evidence>
<feature type="binding site" evidence="12">
    <location>
        <position position="701"/>
    </location>
    <ligand>
        <name>[4Fe-4S] cluster</name>
        <dbReference type="ChEBI" id="CHEBI:49883"/>
        <label>2</label>
    </ligand>
</feature>
<dbReference type="InterPro" id="IPR002869">
    <property type="entry name" value="Pyrv_flavodox_OxRed_cen"/>
</dbReference>
<dbReference type="GO" id="GO:0005506">
    <property type="term" value="F:iron ion binding"/>
    <property type="evidence" value="ECO:0007669"/>
    <property type="project" value="InterPro"/>
</dbReference>
<keyword evidence="3 12" id="KW-0004">4Fe-4S</keyword>
<feature type="binding site" evidence="12">
    <location>
        <position position="826"/>
    </location>
    <ligand>
        <name>[4Fe-4S] cluster</name>
        <dbReference type="ChEBI" id="CHEBI:49883"/>
        <label>3</label>
    </ligand>
</feature>
<dbReference type="Pfam" id="PF02775">
    <property type="entry name" value="TPP_enzyme_C"/>
    <property type="match status" value="1"/>
</dbReference>
<evidence type="ECO:0000259" key="13">
    <source>
        <dbReference type="PROSITE" id="PS51379"/>
    </source>
</evidence>
<dbReference type="FunFam" id="3.40.920.10:FF:000001">
    <property type="entry name" value="Pyruvate:ferredoxin (Flavodoxin) oxidoreductase"/>
    <property type="match status" value="1"/>
</dbReference>
<evidence type="ECO:0000256" key="12">
    <source>
        <dbReference type="PIRSR" id="PIRSR000159-50"/>
    </source>
</evidence>
<dbReference type="AlphaFoldDB" id="A0A4V2QEP1"/>
<feature type="site" description="Important for catalytic activity" evidence="11">
    <location>
        <position position="116"/>
    </location>
</feature>
<dbReference type="PROSITE" id="PS51379">
    <property type="entry name" value="4FE4S_FER_2"/>
    <property type="match status" value="2"/>
</dbReference>
<gene>
    <name evidence="14" type="ORF">EV196_101198</name>
</gene>
<keyword evidence="14" id="KW-0670">Pyruvate</keyword>
<dbReference type="InterPro" id="IPR019752">
    <property type="entry name" value="Pyrv/ketoisovalerate_OxRed_cat"/>
</dbReference>
<comment type="caution">
    <text evidence="14">The sequence shown here is derived from an EMBL/GenBank/DDBJ whole genome shotgun (WGS) entry which is preliminary data.</text>
</comment>
<feature type="binding site" evidence="10">
    <location>
        <position position="851"/>
    </location>
    <ligand>
        <name>thiamine diphosphate</name>
        <dbReference type="ChEBI" id="CHEBI:58937"/>
    </ligand>
</feature>
<dbReference type="InterPro" id="IPR017900">
    <property type="entry name" value="4Fe4S_Fe_S_CS"/>
</dbReference>
<feature type="binding site" evidence="10">
    <location>
        <begin position="1002"/>
        <end position="1007"/>
    </location>
    <ligand>
        <name>thiamine diphosphate</name>
        <dbReference type="ChEBI" id="CHEBI:58937"/>
    </ligand>
</feature>
<dbReference type="PANTHER" id="PTHR32154:SF0">
    <property type="entry name" value="PYRUVATE-FLAVODOXIN OXIDOREDUCTASE-RELATED"/>
    <property type="match status" value="1"/>
</dbReference>
<dbReference type="EMBL" id="SLUP01000001">
    <property type="protein sequence ID" value="TCL68777.1"/>
    <property type="molecule type" value="Genomic_DNA"/>
</dbReference>
<feature type="site" description="Important for catalytic activity" evidence="11">
    <location>
        <position position="66"/>
    </location>
</feature>
<dbReference type="SUPFAM" id="SSF54862">
    <property type="entry name" value="4Fe-4S ferredoxins"/>
    <property type="match status" value="1"/>
</dbReference>
<dbReference type="Pfam" id="PF17147">
    <property type="entry name" value="PFOR_II"/>
    <property type="match status" value="1"/>
</dbReference>
<keyword evidence="7 12" id="KW-0408">Iron</keyword>
<dbReference type="PROSITE" id="PS00198">
    <property type="entry name" value="4FE4S_FER_1"/>
    <property type="match status" value="2"/>
</dbReference>
<dbReference type="InterPro" id="IPR050722">
    <property type="entry name" value="Pyruvate:ferred/Flavod_OxRd"/>
</dbReference>
<dbReference type="InterPro" id="IPR011895">
    <property type="entry name" value="Pyrv_flavodox_OxRed"/>
</dbReference>
<dbReference type="GO" id="GO:0022900">
    <property type="term" value="P:electron transport chain"/>
    <property type="evidence" value="ECO:0007669"/>
    <property type="project" value="InterPro"/>
</dbReference>
<feature type="site" description="Important for catalytic activity" evidence="11">
    <location>
        <position position="33"/>
    </location>
</feature>
<feature type="binding site" evidence="10">
    <location>
        <begin position="973"/>
        <end position="976"/>
    </location>
    <ligand>
        <name>thiamine diphosphate</name>
        <dbReference type="ChEBI" id="CHEBI:58937"/>
    </ligand>
</feature>
<reference evidence="14 15" key="1">
    <citation type="submission" date="2019-03" db="EMBL/GenBank/DDBJ databases">
        <title>Genomic Encyclopedia of Type Strains, Phase IV (KMG-IV): sequencing the most valuable type-strain genomes for metagenomic binning, comparative biology and taxonomic classification.</title>
        <authorList>
            <person name="Goeker M."/>
        </authorList>
    </citation>
    <scope>NUCLEOTIDE SEQUENCE [LARGE SCALE GENOMIC DNA]</scope>
    <source>
        <strain evidence="14 15">DSM 18792</strain>
    </source>
</reference>
<organism evidence="14 15">
    <name type="scientific">Mariniflexile fucanivorans</name>
    <dbReference type="NCBI Taxonomy" id="264023"/>
    <lineage>
        <taxon>Bacteria</taxon>
        <taxon>Pseudomonadati</taxon>
        <taxon>Bacteroidota</taxon>
        <taxon>Flavobacteriia</taxon>
        <taxon>Flavobacteriales</taxon>
        <taxon>Flavobacteriaceae</taxon>
        <taxon>Mariniflexile</taxon>
    </lineage>
</organism>
<dbReference type="SUPFAM" id="SSF52518">
    <property type="entry name" value="Thiamin diphosphate-binding fold (THDP-binding)"/>
    <property type="match status" value="2"/>
</dbReference>
<dbReference type="InterPro" id="IPR011766">
    <property type="entry name" value="TPP_enzyme_TPP-bd"/>
</dbReference>
<feature type="binding site" evidence="12">
    <location>
        <position position="749"/>
    </location>
    <ligand>
        <name>[4Fe-4S] cluster</name>
        <dbReference type="ChEBI" id="CHEBI:49883"/>
        <label>2</label>
    </ligand>
</feature>
<evidence type="ECO:0000256" key="10">
    <source>
        <dbReference type="PIRSR" id="PIRSR000159-1"/>
    </source>
</evidence>
<comment type="similarity">
    <text evidence="1 9">Belongs to the pyruvate:ferredoxin/flavodoxin oxidoreductase family.</text>
</comment>
<feature type="binding site" evidence="10">
    <location>
        <position position="828"/>
    </location>
    <ligand>
        <name>thiamine diphosphate</name>
        <dbReference type="ChEBI" id="CHEBI:58937"/>
    </ligand>
</feature>
<dbReference type="Pfam" id="PF10371">
    <property type="entry name" value="EKR"/>
    <property type="match status" value="1"/>
</dbReference>
<accession>A0A4V2QEP1</accession>
<dbReference type="Gene3D" id="3.40.920.10">
    <property type="entry name" value="Pyruvate-ferredoxin oxidoreductase, PFOR, domain III"/>
    <property type="match status" value="1"/>
</dbReference>
<dbReference type="Gene3D" id="4.10.780.10">
    <property type="entry name" value="Pyruvate-flavodoxin oxidoreductase, EKR domain"/>
    <property type="match status" value="1"/>
</dbReference>
<feature type="site" description="Important for catalytic activity" evidence="11">
    <location>
        <position position="1007"/>
    </location>
</feature>
<dbReference type="RefSeq" id="WP_132213970.1">
    <property type="nucleotide sequence ID" value="NZ_OX156936.1"/>
</dbReference>
<feature type="binding site" evidence="10">
    <location>
        <position position="33"/>
    </location>
    <ligand>
        <name>pyruvate</name>
        <dbReference type="ChEBI" id="CHEBI:15361"/>
    </ligand>
</feature>
<keyword evidence="15" id="KW-1185">Reference proteome</keyword>
<feature type="binding site" evidence="12">
    <location>
        <position position="752"/>
    </location>
    <ligand>
        <name>[4Fe-4S] cluster</name>
        <dbReference type="ChEBI" id="CHEBI:49883"/>
        <label>2</label>
    </ligand>
</feature>
<proteinExistence type="inferred from homology"/>
<dbReference type="PIRSF" id="PIRSF000159">
    <property type="entry name" value="NifJ"/>
    <property type="match status" value="1"/>
</dbReference>
<feature type="binding site" evidence="12">
    <location>
        <position position="1082"/>
    </location>
    <ligand>
        <name>[4Fe-4S] cluster</name>
        <dbReference type="ChEBI" id="CHEBI:49883"/>
        <label>3</label>
    </ligand>
</feature>
<dbReference type="InterPro" id="IPR019456">
    <property type="entry name" value="Pyrv-flavodox_OxRtase_EKR"/>
</dbReference>
<dbReference type="CDD" id="cd07034">
    <property type="entry name" value="TPP_PYR_PFOR_IOR-alpha_like"/>
    <property type="match status" value="1"/>
</dbReference>
<dbReference type="InterPro" id="IPR037112">
    <property type="entry name" value="Pyrv-flavodox_OxR_EKR_sf"/>
</dbReference>
<evidence type="ECO:0000256" key="7">
    <source>
        <dbReference type="ARBA" id="ARBA00023004"/>
    </source>
</evidence>
<dbReference type="InterPro" id="IPR002880">
    <property type="entry name" value="Pyrv_Fd/Flavodoxin_OxRdtase_N"/>
</dbReference>
<feature type="domain" description="4Fe-4S ferredoxin-type" evidence="13">
    <location>
        <begin position="681"/>
        <end position="711"/>
    </location>
</feature>
<feature type="binding site" evidence="12">
    <location>
        <position position="755"/>
    </location>
    <ligand>
        <name>[4Fe-4S] cluster</name>
        <dbReference type="ChEBI" id="CHEBI:49883"/>
        <label>2</label>
    </ligand>
</feature>
<dbReference type="FunFam" id="3.40.50.920:FF:000007">
    <property type="entry name" value="Pyruvate:ferredoxin (Flavodoxin) oxidoreductase"/>
    <property type="match status" value="1"/>
</dbReference>
<dbReference type="Gene3D" id="3.40.50.920">
    <property type="match status" value="1"/>
</dbReference>
<evidence type="ECO:0000313" key="15">
    <source>
        <dbReference type="Proteomes" id="UP000295455"/>
    </source>
</evidence>
<keyword evidence="4 12" id="KW-0479">Metal-binding</keyword>
<dbReference type="GO" id="GO:0051539">
    <property type="term" value="F:4 iron, 4 sulfur cluster binding"/>
    <property type="evidence" value="ECO:0007669"/>
    <property type="project" value="UniProtKB-KW"/>
</dbReference>
<dbReference type="Gene3D" id="3.30.70.20">
    <property type="match status" value="1"/>
</dbReference>
<keyword evidence="2 9" id="KW-0813">Transport</keyword>
<keyword evidence="5 9" id="KW-0249">Electron transport</keyword>
<dbReference type="Pfam" id="PF01855">
    <property type="entry name" value="POR_N"/>
    <property type="match status" value="1"/>
</dbReference>
<dbReference type="Proteomes" id="UP000295455">
    <property type="component" value="Unassembled WGS sequence"/>
</dbReference>
<dbReference type="Pfam" id="PF01558">
    <property type="entry name" value="POR"/>
    <property type="match status" value="1"/>
</dbReference>
<feature type="binding site" evidence="12">
    <location>
        <position position="691"/>
    </location>
    <ligand>
        <name>[4Fe-4S] cluster</name>
        <dbReference type="ChEBI" id="CHEBI:49883"/>
        <label>1</label>
    </ligand>
</feature>
<dbReference type="InterPro" id="IPR033412">
    <property type="entry name" value="PFOR_II"/>
</dbReference>
<feature type="binding site" evidence="12">
    <location>
        <position position="851"/>
    </location>
    <ligand>
        <name>[4Fe-4S] cluster</name>
        <dbReference type="ChEBI" id="CHEBI:49883"/>
        <label>3</label>
    </ligand>
</feature>
<dbReference type="CDD" id="cd03377">
    <property type="entry name" value="TPP_PFOR_PNO"/>
    <property type="match status" value="1"/>
</dbReference>
<feature type="binding site" evidence="12">
    <location>
        <position position="823"/>
    </location>
    <ligand>
        <name>[4Fe-4S] cluster</name>
        <dbReference type="ChEBI" id="CHEBI:49883"/>
        <label>3</label>
    </ligand>
</feature>
<dbReference type="FunFam" id="3.40.50.970:FF:000012">
    <property type="entry name" value="Pyruvate:ferredoxin (Flavodoxin) oxidoreductase"/>
    <property type="match status" value="1"/>
</dbReference>
<feature type="binding site" evidence="10">
    <location>
        <position position="66"/>
    </location>
    <ligand>
        <name>thiamine diphosphate</name>
        <dbReference type="ChEBI" id="CHEBI:58937"/>
    </ligand>
</feature>
<name>A0A4V2QEP1_9FLAO</name>
<dbReference type="PANTHER" id="PTHR32154">
    <property type="entry name" value="PYRUVATE-FLAVODOXIN OXIDOREDUCTASE-RELATED"/>
    <property type="match status" value="1"/>
</dbReference>
<comment type="cofactor">
    <cofactor evidence="12">
        <name>[4Fe-4S] cluster</name>
        <dbReference type="ChEBI" id="CHEBI:49883"/>
    </cofactor>
    <text evidence="12">Binds 3 [4Fe-4S] clusters per subunit.</text>
</comment>
<dbReference type="Gene3D" id="3.40.50.970">
    <property type="match status" value="2"/>
</dbReference>
<dbReference type="GO" id="GO:0016903">
    <property type="term" value="F:oxidoreductase activity, acting on the aldehyde or oxo group of donors"/>
    <property type="evidence" value="ECO:0007669"/>
    <property type="project" value="InterPro"/>
</dbReference>
<dbReference type="InterPro" id="IPR029061">
    <property type="entry name" value="THDP-binding"/>
</dbReference>
<feature type="domain" description="4Fe-4S ferredoxin-type" evidence="13">
    <location>
        <begin position="740"/>
        <end position="767"/>
    </location>
</feature>
<feature type="binding site" evidence="12">
    <location>
        <position position="694"/>
    </location>
    <ligand>
        <name>[4Fe-4S] cluster</name>
        <dbReference type="ChEBI" id="CHEBI:49883"/>
        <label>1</label>
    </ligand>
</feature>
<feature type="binding site" evidence="12">
    <location>
        <position position="759"/>
    </location>
    <ligand>
        <name>[4Fe-4S] cluster</name>
        <dbReference type="ChEBI" id="CHEBI:49883"/>
        <label>1</label>
    </ligand>
</feature>
<dbReference type="GO" id="GO:0030976">
    <property type="term" value="F:thiamine pyrophosphate binding"/>
    <property type="evidence" value="ECO:0007669"/>
    <property type="project" value="InterPro"/>
</dbReference>
<evidence type="ECO:0000256" key="4">
    <source>
        <dbReference type="ARBA" id="ARBA00022723"/>
    </source>
</evidence>
<evidence type="ECO:0000256" key="8">
    <source>
        <dbReference type="ARBA" id="ARBA00023014"/>
    </source>
</evidence>
<evidence type="ECO:0000256" key="6">
    <source>
        <dbReference type="ARBA" id="ARBA00023002"/>
    </source>
</evidence>